<dbReference type="GeneID" id="55641157"/>
<sequence length="217" mass="24992">MRSDLEIEAPLLLSGLGIQGINNPFLIVKSKFISERVEKPSWWERFRDTFKEATGFSPLEVKLPQIPMLSQYVYGSLIAMEDLANKISLAKNEIWDVLDLIDQALFDLGVLRGMRKVQRESTSILYREGEDPIEVRIKLPRVKFLFKYPLPEALSLDNALTHFAGLITVKMSEGLSDDLIRSENGLWHVIYGLPTPYFGKWKWIWDSIWACLVEFLS</sequence>
<dbReference type="EMBL" id="CP049074">
    <property type="protein sequence ID" value="QKQ99724.1"/>
    <property type="molecule type" value="Genomic_DNA"/>
</dbReference>
<keyword evidence="2" id="KW-1185">Reference proteome</keyword>
<accession>A0A6N0NU90</accession>
<gene>
    <name evidence="1" type="ORF">GWK48_04370</name>
</gene>
<dbReference type="KEGG" id="mten:GWK48_04370"/>
<organism evidence="1 2">
    <name type="scientific">Metallosphaera tengchongensis</name>
    <dbReference type="NCBI Taxonomy" id="1532350"/>
    <lineage>
        <taxon>Archaea</taxon>
        <taxon>Thermoproteota</taxon>
        <taxon>Thermoprotei</taxon>
        <taxon>Sulfolobales</taxon>
        <taxon>Sulfolobaceae</taxon>
        <taxon>Metallosphaera</taxon>
    </lineage>
</organism>
<reference evidence="1 2" key="1">
    <citation type="submission" date="2020-02" db="EMBL/GenBank/DDBJ databases">
        <title>Comparative genome analysis reveals the metabolism and evolution of the thermophilic archaeal genus Metallosphaera.</title>
        <authorList>
            <person name="Jiang C."/>
        </authorList>
    </citation>
    <scope>NUCLEOTIDE SEQUENCE [LARGE SCALE GENOMIC DNA]</scope>
    <source>
        <strain evidence="1 2">Ric-A</strain>
    </source>
</reference>
<evidence type="ECO:0000313" key="1">
    <source>
        <dbReference type="EMBL" id="QKQ99724.1"/>
    </source>
</evidence>
<proteinExistence type="predicted"/>
<dbReference type="OrthoDB" id="35798at2157"/>
<dbReference type="Proteomes" id="UP000509301">
    <property type="component" value="Chromosome"/>
</dbReference>
<dbReference type="RefSeq" id="WP_174629965.1">
    <property type="nucleotide sequence ID" value="NZ_CP049074.1"/>
</dbReference>
<name>A0A6N0NU90_9CREN</name>
<evidence type="ECO:0000313" key="2">
    <source>
        <dbReference type="Proteomes" id="UP000509301"/>
    </source>
</evidence>
<dbReference type="AlphaFoldDB" id="A0A6N0NU90"/>
<protein>
    <submittedName>
        <fullName evidence="1">Uncharacterized protein</fullName>
    </submittedName>
</protein>